<evidence type="ECO:0000256" key="3">
    <source>
        <dbReference type="HAMAP-Rule" id="MF_00580"/>
    </source>
</evidence>
<evidence type="ECO:0000313" key="5">
    <source>
        <dbReference type="EMBL" id="SHJ34398.1"/>
    </source>
</evidence>
<dbReference type="InterPro" id="IPR011032">
    <property type="entry name" value="GroES-like_sf"/>
</dbReference>
<dbReference type="GO" id="GO:0005737">
    <property type="term" value="C:cytoplasm"/>
    <property type="evidence" value="ECO:0007669"/>
    <property type="project" value="UniProtKB-SubCell"/>
</dbReference>
<dbReference type="PANTHER" id="PTHR10772:SF63">
    <property type="entry name" value="20 KDA CHAPERONIN, CHLOROPLASTIC"/>
    <property type="match status" value="1"/>
</dbReference>
<dbReference type="FunFam" id="2.30.33.40:FF:000001">
    <property type="entry name" value="10 kDa chaperonin"/>
    <property type="match status" value="1"/>
</dbReference>
<organism evidence="5 6">
    <name type="scientific">Lutispora thermophila DSM 19022</name>
    <dbReference type="NCBI Taxonomy" id="1122184"/>
    <lineage>
        <taxon>Bacteria</taxon>
        <taxon>Bacillati</taxon>
        <taxon>Bacillota</taxon>
        <taxon>Clostridia</taxon>
        <taxon>Lutisporales</taxon>
        <taxon>Lutisporaceae</taxon>
        <taxon>Lutispora</taxon>
    </lineage>
</organism>
<dbReference type="GO" id="GO:0051082">
    <property type="term" value="F:unfolded protein binding"/>
    <property type="evidence" value="ECO:0007669"/>
    <property type="project" value="TreeGrafter"/>
</dbReference>
<evidence type="ECO:0000256" key="2">
    <source>
        <dbReference type="ARBA" id="ARBA00023186"/>
    </source>
</evidence>
<comment type="subcellular location">
    <subcellularLocation>
        <location evidence="3">Cytoplasm</location>
    </subcellularLocation>
</comment>
<accession>A0A1M6IJ11</accession>
<dbReference type="GO" id="GO:0051087">
    <property type="term" value="F:protein-folding chaperone binding"/>
    <property type="evidence" value="ECO:0007669"/>
    <property type="project" value="TreeGrafter"/>
</dbReference>
<comment type="subunit">
    <text evidence="3">Heptamer of 7 subunits arranged in a ring. Interacts with the chaperonin GroEL.</text>
</comment>
<dbReference type="CDD" id="cd00320">
    <property type="entry name" value="cpn10"/>
    <property type="match status" value="1"/>
</dbReference>
<dbReference type="GO" id="GO:0046872">
    <property type="term" value="F:metal ion binding"/>
    <property type="evidence" value="ECO:0007669"/>
    <property type="project" value="TreeGrafter"/>
</dbReference>
<dbReference type="Gene3D" id="2.30.33.40">
    <property type="entry name" value="GroES chaperonin"/>
    <property type="match status" value="1"/>
</dbReference>
<name>A0A1M6IJ11_9FIRM</name>
<reference evidence="5 6" key="1">
    <citation type="submission" date="2016-11" db="EMBL/GenBank/DDBJ databases">
        <authorList>
            <person name="Jaros S."/>
            <person name="Januszkiewicz K."/>
            <person name="Wedrychowicz H."/>
        </authorList>
    </citation>
    <scope>NUCLEOTIDE SEQUENCE [LARGE SCALE GENOMIC DNA]</scope>
    <source>
        <strain evidence="5 6">DSM 19022</strain>
    </source>
</reference>
<dbReference type="HAMAP" id="MF_00580">
    <property type="entry name" value="CH10"/>
    <property type="match status" value="1"/>
</dbReference>
<dbReference type="InterPro" id="IPR037124">
    <property type="entry name" value="Chaperonin_GroES_sf"/>
</dbReference>
<evidence type="ECO:0000256" key="1">
    <source>
        <dbReference type="ARBA" id="ARBA00006975"/>
    </source>
</evidence>
<dbReference type="EMBL" id="FQZS01000033">
    <property type="protein sequence ID" value="SHJ34398.1"/>
    <property type="molecule type" value="Genomic_DNA"/>
</dbReference>
<sequence>MQVKPLGARVLLKEIENEETTKSGIVLPSNAKEKTYMAEVIEVGPGEIKDGKKIEMEVKKGDKVLHSKYAGTEIKLDDQKYLIVRQDDILAIID</sequence>
<keyword evidence="3" id="KW-0963">Cytoplasm</keyword>
<evidence type="ECO:0000313" key="6">
    <source>
        <dbReference type="Proteomes" id="UP000184442"/>
    </source>
</evidence>
<dbReference type="GO" id="GO:0044183">
    <property type="term" value="F:protein folding chaperone"/>
    <property type="evidence" value="ECO:0007669"/>
    <property type="project" value="InterPro"/>
</dbReference>
<dbReference type="PANTHER" id="PTHR10772">
    <property type="entry name" value="10 KDA HEAT SHOCK PROTEIN"/>
    <property type="match status" value="1"/>
</dbReference>
<dbReference type="NCBIfam" id="NF001533">
    <property type="entry name" value="PRK00364.2-4"/>
    <property type="match status" value="1"/>
</dbReference>
<dbReference type="RefSeq" id="WP_073027661.1">
    <property type="nucleotide sequence ID" value="NZ_FQZS01000033.1"/>
</dbReference>
<protein>
    <recommendedName>
        <fullName evidence="3">Co-chaperonin GroES</fullName>
    </recommendedName>
    <alternativeName>
        <fullName evidence="3">10 kDa chaperonin</fullName>
    </alternativeName>
    <alternativeName>
        <fullName evidence="3">Chaperonin-10</fullName>
        <shortName evidence="3">Cpn10</shortName>
    </alternativeName>
</protein>
<dbReference type="Proteomes" id="UP000184442">
    <property type="component" value="Unassembled WGS sequence"/>
</dbReference>
<evidence type="ECO:0000256" key="4">
    <source>
        <dbReference type="RuleBase" id="RU000535"/>
    </source>
</evidence>
<keyword evidence="6" id="KW-1185">Reference proteome</keyword>
<gene>
    <name evidence="3" type="primary">groES</name>
    <name evidence="3" type="synonym">groS</name>
    <name evidence="5" type="ORF">SAMN02745176_03281</name>
</gene>
<dbReference type="GO" id="GO:0005524">
    <property type="term" value="F:ATP binding"/>
    <property type="evidence" value="ECO:0007669"/>
    <property type="project" value="InterPro"/>
</dbReference>
<dbReference type="InterPro" id="IPR020818">
    <property type="entry name" value="Chaperonin_GroES"/>
</dbReference>
<dbReference type="NCBIfam" id="NF001531">
    <property type="entry name" value="PRK00364.2-2"/>
    <property type="match status" value="1"/>
</dbReference>
<dbReference type="STRING" id="1122184.SAMN02745176_03281"/>
<comment type="similarity">
    <text evidence="1 3 4">Belongs to the GroES chaperonin family.</text>
</comment>
<dbReference type="PRINTS" id="PR00297">
    <property type="entry name" value="CHAPERONIN10"/>
</dbReference>
<dbReference type="SUPFAM" id="SSF50129">
    <property type="entry name" value="GroES-like"/>
    <property type="match status" value="1"/>
</dbReference>
<dbReference type="OrthoDB" id="9806791at2"/>
<dbReference type="SMART" id="SM00883">
    <property type="entry name" value="Cpn10"/>
    <property type="match status" value="1"/>
</dbReference>
<proteinExistence type="inferred from homology"/>
<dbReference type="Pfam" id="PF00166">
    <property type="entry name" value="Cpn10"/>
    <property type="match status" value="1"/>
</dbReference>
<dbReference type="AlphaFoldDB" id="A0A1M6IJ11"/>
<keyword evidence="2 3" id="KW-0143">Chaperone</keyword>
<comment type="function">
    <text evidence="3 4">Together with the chaperonin GroEL, plays an essential role in assisting protein folding. The GroEL-GroES system forms a nano-cage that allows encapsulation of the non-native substrate proteins and provides a physical environment optimized to promote and accelerate protein folding. GroES binds to the apical surface of the GroEL ring, thereby capping the opening of the GroEL channel.</text>
</comment>